<feature type="domain" description="FAD/NAD(P)-binding" evidence="4">
    <location>
        <begin position="8"/>
        <end position="292"/>
    </location>
</feature>
<dbReference type="InterPro" id="IPR036188">
    <property type="entry name" value="FAD/NAD-bd_sf"/>
</dbReference>
<keyword evidence="6" id="KW-1185">Reference proteome</keyword>
<keyword evidence="3" id="KW-0560">Oxidoreductase</keyword>
<dbReference type="RefSeq" id="WP_037232587.1">
    <property type="nucleotide sequence ID" value="NZ_JAEMUK010000006.1"/>
</dbReference>
<dbReference type="PRINTS" id="PR00368">
    <property type="entry name" value="FADPNR"/>
</dbReference>
<evidence type="ECO:0000256" key="1">
    <source>
        <dbReference type="ARBA" id="ARBA00018719"/>
    </source>
</evidence>
<sequence>MENTEKLDCIVVGGGPAGLTAALYLARFERRFVVIDKGEARAALIPESHNVPFFAQGIGGVEMLRRARDHAETYGARILSGEATALASDGDGFTVGFRDANGGERTLRARFVLLASGVVDIPPRLAHVDAAVLSGLVRYCPICDGYEARGKRVGVIGRGACGLGEAKFIARTWGADVTLLSLDEPLSPEHPERSALAEHDIDFVPVPIRSLARSGDGIEALGYDGAVHRFDIVYSAIGCDYRSGLATGVGADVNEAGALKVAAHAETTVPGLYAAGDVTEGLNQIVVGMGQAARVATHIHNRC</sequence>
<dbReference type="Pfam" id="PF07992">
    <property type="entry name" value="Pyr_redox_2"/>
    <property type="match status" value="1"/>
</dbReference>
<dbReference type="GO" id="GO:0016491">
    <property type="term" value="F:oxidoreductase activity"/>
    <property type="evidence" value="ECO:0007669"/>
    <property type="project" value="UniProtKB-KW"/>
</dbReference>
<evidence type="ECO:0000256" key="3">
    <source>
        <dbReference type="ARBA" id="ARBA00023002"/>
    </source>
</evidence>
<dbReference type="PANTHER" id="PTHR48105">
    <property type="entry name" value="THIOREDOXIN REDUCTASE 1-RELATED-RELATED"/>
    <property type="match status" value="1"/>
</dbReference>
<protein>
    <recommendedName>
        <fullName evidence="1">Thioredoxin reductase</fullName>
    </recommendedName>
</protein>
<reference evidence="5 6" key="1">
    <citation type="submission" date="2020-12" db="EMBL/GenBank/DDBJ databases">
        <title>Revised draft genomes of Rhodomicrobium vannielii ATCC 17100 and Rhodomicrobium udaipurense JA643.</title>
        <authorList>
            <person name="Conners E.M."/>
            <person name="Davenport E.J."/>
            <person name="Bose A."/>
        </authorList>
    </citation>
    <scope>NUCLEOTIDE SEQUENCE [LARGE SCALE GENOMIC DNA]</scope>
    <source>
        <strain evidence="5 6">JA643</strain>
    </source>
</reference>
<evidence type="ECO:0000259" key="4">
    <source>
        <dbReference type="Pfam" id="PF07992"/>
    </source>
</evidence>
<name>A0A8I1G8E1_9HYPH</name>
<dbReference type="Gene3D" id="3.50.50.60">
    <property type="entry name" value="FAD/NAD(P)-binding domain"/>
    <property type="match status" value="2"/>
</dbReference>
<comment type="caution">
    <text evidence="5">The sequence shown here is derived from an EMBL/GenBank/DDBJ whole genome shotgun (WGS) entry which is preliminary data.</text>
</comment>
<dbReference type="AlphaFoldDB" id="A0A8I1G8E1"/>
<dbReference type="SUPFAM" id="SSF51905">
    <property type="entry name" value="FAD/NAD(P)-binding domain"/>
    <property type="match status" value="2"/>
</dbReference>
<dbReference type="Proteomes" id="UP000623250">
    <property type="component" value="Unassembled WGS sequence"/>
</dbReference>
<dbReference type="InterPro" id="IPR023753">
    <property type="entry name" value="FAD/NAD-binding_dom"/>
</dbReference>
<keyword evidence="2" id="KW-0285">Flavoprotein</keyword>
<evidence type="ECO:0000256" key="2">
    <source>
        <dbReference type="ARBA" id="ARBA00022630"/>
    </source>
</evidence>
<accession>A0A8I1G8E1</accession>
<organism evidence="5 6">
    <name type="scientific">Rhodomicrobium udaipurense</name>
    <dbReference type="NCBI Taxonomy" id="1202716"/>
    <lineage>
        <taxon>Bacteria</taxon>
        <taxon>Pseudomonadati</taxon>
        <taxon>Pseudomonadota</taxon>
        <taxon>Alphaproteobacteria</taxon>
        <taxon>Hyphomicrobiales</taxon>
        <taxon>Hyphomicrobiaceae</taxon>
        <taxon>Rhodomicrobium</taxon>
    </lineage>
</organism>
<dbReference type="PRINTS" id="PR00469">
    <property type="entry name" value="PNDRDTASEII"/>
</dbReference>
<gene>
    <name evidence="5" type="ORF">JDN41_02635</name>
</gene>
<dbReference type="EMBL" id="JAEMUK010000006">
    <property type="protein sequence ID" value="MBJ7542448.1"/>
    <property type="molecule type" value="Genomic_DNA"/>
</dbReference>
<evidence type="ECO:0000313" key="5">
    <source>
        <dbReference type="EMBL" id="MBJ7542448.1"/>
    </source>
</evidence>
<evidence type="ECO:0000313" key="6">
    <source>
        <dbReference type="Proteomes" id="UP000623250"/>
    </source>
</evidence>
<proteinExistence type="predicted"/>
<dbReference type="InterPro" id="IPR050097">
    <property type="entry name" value="Ferredoxin-NADP_redctase_2"/>
</dbReference>